<name>A0A9C6W400_DROAB</name>
<evidence type="ECO:0000313" key="12">
    <source>
        <dbReference type="RefSeq" id="XP_051858476.1"/>
    </source>
</evidence>
<evidence type="ECO:0000256" key="1">
    <source>
        <dbReference type="ARBA" id="ARBA00001974"/>
    </source>
</evidence>
<keyword evidence="11" id="KW-1185">Reference proteome</keyword>
<evidence type="ECO:0000256" key="2">
    <source>
        <dbReference type="ARBA" id="ARBA00007330"/>
    </source>
</evidence>
<evidence type="ECO:0000259" key="9">
    <source>
        <dbReference type="Pfam" id="PF01266"/>
    </source>
</evidence>
<keyword evidence="4 7" id="KW-0285">Flavoprotein</keyword>
<dbReference type="InterPro" id="IPR038299">
    <property type="entry name" value="DAO_C_sf"/>
</dbReference>
<comment type="similarity">
    <text evidence="2 7">Belongs to the FAD-dependent glycerol-3-phosphate dehydrogenase family.</text>
</comment>
<keyword evidence="6 7" id="KW-0560">Oxidoreductase</keyword>
<proteinExistence type="inferred from homology"/>
<evidence type="ECO:0000256" key="8">
    <source>
        <dbReference type="SAM" id="MobiDB-lite"/>
    </source>
</evidence>
<evidence type="ECO:0000313" key="11">
    <source>
        <dbReference type="Proteomes" id="UP000515160"/>
    </source>
</evidence>
<dbReference type="SUPFAM" id="SSF51905">
    <property type="entry name" value="FAD/NAD(P)-binding domain"/>
    <property type="match status" value="1"/>
</dbReference>
<dbReference type="InterPro" id="IPR036188">
    <property type="entry name" value="FAD/NAD-bd_sf"/>
</dbReference>
<dbReference type="PANTHER" id="PTHR11985">
    <property type="entry name" value="GLYCEROL-3-PHOSPHATE DEHYDROGENASE"/>
    <property type="match status" value="1"/>
</dbReference>
<evidence type="ECO:0000259" key="10">
    <source>
        <dbReference type="Pfam" id="PF16901"/>
    </source>
</evidence>
<protein>
    <recommendedName>
        <fullName evidence="3 7">Glycerol-3-phosphate dehydrogenase</fullName>
        <ecNumber evidence="3 7">1.1.5.3</ecNumber>
    </recommendedName>
</protein>
<evidence type="ECO:0000256" key="7">
    <source>
        <dbReference type="RuleBase" id="RU361217"/>
    </source>
</evidence>
<comment type="cofactor">
    <cofactor evidence="1 7">
        <name>FAD</name>
        <dbReference type="ChEBI" id="CHEBI:57692"/>
    </cofactor>
</comment>
<dbReference type="InterPro" id="IPR000447">
    <property type="entry name" value="G3P_DH_FAD-dep"/>
</dbReference>
<dbReference type="Gene3D" id="3.30.9.10">
    <property type="entry name" value="D-Amino Acid Oxidase, subunit A, domain 2"/>
    <property type="match status" value="1"/>
</dbReference>
<dbReference type="PROSITE" id="PS00977">
    <property type="entry name" value="FAD_G3PDH_1"/>
    <property type="match status" value="1"/>
</dbReference>
<dbReference type="Pfam" id="PF16901">
    <property type="entry name" value="DAO_C"/>
    <property type="match status" value="1"/>
</dbReference>
<evidence type="ECO:0000256" key="3">
    <source>
        <dbReference type="ARBA" id="ARBA00013029"/>
    </source>
</evidence>
<evidence type="ECO:0000256" key="4">
    <source>
        <dbReference type="ARBA" id="ARBA00022630"/>
    </source>
</evidence>
<evidence type="ECO:0000256" key="6">
    <source>
        <dbReference type="ARBA" id="ARBA00023002"/>
    </source>
</evidence>
<dbReference type="RefSeq" id="XP_051858476.1">
    <property type="nucleotide sequence ID" value="XM_052002516.1"/>
</dbReference>
<feature type="compositionally biased region" description="Polar residues" evidence="8">
    <location>
        <begin position="1061"/>
        <end position="1082"/>
    </location>
</feature>
<dbReference type="InterPro" id="IPR006076">
    <property type="entry name" value="FAD-dep_OxRdtase"/>
</dbReference>
<feature type="compositionally biased region" description="Basic and acidic residues" evidence="8">
    <location>
        <begin position="831"/>
        <end position="844"/>
    </location>
</feature>
<feature type="domain" description="FAD dependent oxidoreductase" evidence="9">
    <location>
        <begin position="58"/>
        <end position="396"/>
    </location>
</feature>
<dbReference type="AlphaFoldDB" id="A0A9C6W400"/>
<feature type="domain" description="Alpha-glycerophosphate oxidase C-terminal" evidence="10">
    <location>
        <begin position="451"/>
        <end position="569"/>
    </location>
</feature>
<accession>A0A9C6W400</accession>
<dbReference type="InterPro" id="IPR031656">
    <property type="entry name" value="DAO_C"/>
</dbReference>
<dbReference type="Proteomes" id="UP000515160">
    <property type="component" value="Chromosome 2L"/>
</dbReference>
<dbReference type="PANTHER" id="PTHR11985:SF15">
    <property type="entry name" value="GLYCEROL-3-PHOSPHATE DEHYDROGENASE, MITOCHONDRIAL"/>
    <property type="match status" value="1"/>
</dbReference>
<dbReference type="CTD" id="34776"/>
<dbReference type="GeneID" id="127565175"/>
<gene>
    <name evidence="12" type="primary">LOC127565175</name>
</gene>
<dbReference type="PRINTS" id="PR01001">
    <property type="entry name" value="FADG3PDH"/>
</dbReference>
<reference evidence="12" key="1">
    <citation type="submission" date="2025-08" db="UniProtKB">
        <authorList>
            <consortium name="RefSeq"/>
        </authorList>
    </citation>
    <scope>IDENTIFICATION</scope>
    <source>
        <strain evidence="12">15112-1751.03</strain>
        <tissue evidence="12">Whole Adult</tissue>
    </source>
</reference>
<comment type="catalytic activity">
    <reaction evidence="7">
        <text>a quinone + sn-glycerol 3-phosphate = dihydroxyacetone phosphate + a quinol</text>
        <dbReference type="Rhea" id="RHEA:18977"/>
        <dbReference type="ChEBI" id="CHEBI:24646"/>
        <dbReference type="ChEBI" id="CHEBI:57597"/>
        <dbReference type="ChEBI" id="CHEBI:57642"/>
        <dbReference type="ChEBI" id="CHEBI:132124"/>
        <dbReference type="EC" id="1.1.5.3"/>
    </reaction>
</comment>
<sequence>MLSRIQMSLERCLQGHPQRFLSSISNIFRRNRSDGNEECWKLPTRRQHLKCLKEQNFDVLVIGGGAVGCGCALDAASRGLRTALIEAGDFANGASSKSSKLVEGSTSHLQASLRGGDLQQILRLQQVLSERATMLKIAPHLNRVQPMLMPIYTAFRLPILWLGLKLYDAMSGMSNLRASHFLSKEATLNEFPLLRPHGLLGSLVYYDSQLDDARMCLALALTAVKYGATVTNYVKLNELLPVNQESNCRKAVVRDVLTEDSFVIKSQCLINATGAQTDVLRKLDDRQVNAIVQPTLGTHMALPGHFSSSQCGLIFPSGRQMDGQPFYMLPFENRTLVGCLETEPEEPRRVYPAPNCEAVDCLLEQTRQVLNDCVLVNPDHVLSSWSGVMPTIMCPSSDAQSEITSNYLLEVSNNNLITLAGGSWSCYRVMAAEAIDTAIDLCCLESQSETSNTHYVLLDGGEEHCPLLPINLVQNYDLPLDVAQHLADTYGCNAYQVLFKTTKSERQRLHPNFPYIKAEVDYACQREYACQLVDVIARRLRVAFVDASAAFQMLPSVMSIMSKHLCWTTCTQKLQLKAAKRFLMQQMGLGTIVKYNPLPKEEKKVEENPPKDNHQEPPSCDYCSILAKARSTANNDDIHALGTVIHPIVARSQTMDQNEAFNSETYLPQYHKGIAPRYVVNKMVFPIQYEDEDDDENDLEAEASQTDKDCSESYVAKMVEDEVENDNDDEVLNDLEADISQIDKDCSENDSYRTEEYDQAERDKIAEENCEAKDIKSNKNTLGFLSQQQPACIRHYSNPCNIPISSDSKLNSANVQQPSNIQTVANSKPGETSEKLENTPEPAKAEAAKSRLIERLTKQKQLPNQASHKIIKINSKLPSNSKSNTRVVSSSTVKANSNEVPKINHLTKVRQVRNINTTNLNGNSKIDNAHYMKLSEEFLKPNHSNRKCFETKRLDIKRKPIDPKFAMKKFKYPSKPLSLDDQRQMFSPKRVDGLFTPTAQLEALLSKNTYYEQLKRNADIKSVPKSNTRETTSTRLANNYKKWQTINPNVKATPDLVVKTPTSIARPNSGLSKNPNTKNTFNIPHINPKQR</sequence>
<feature type="region of interest" description="Disordered" evidence="8">
    <location>
        <begin position="1061"/>
        <end position="1091"/>
    </location>
</feature>
<dbReference type="Gene3D" id="1.10.8.870">
    <property type="entry name" value="Alpha-glycerophosphate oxidase, cap domain"/>
    <property type="match status" value="1"/>
</dbReference>
<dbReference type="GO" id="GO:0004368">
    <property type="term" value="F:glycerol-3-phosphate dehydrogenase (quinone) activity"/>
    <property type="evidence" value="ECO:0007669"/>
    <property type="project" value="UniProtKB-EC"/>
</dbReference>
<keyword evidence="5" id="KW-0274">FAD</keyword>
<organism evidence="11 12">
    <name type="scientific">Drosophila albomicans</name>
    <name type="common">Fruit fly</name>
    <dbReference type="NCBI Taxonomy" id="7291"/>
    <lineage>
        <taxon>Eukaryota</taxon>
        <taxon>Metazoa</taxon>
        <taxon>Ecdysozoa</taxon>
        <taxon>Arthropoda</taxon>
        <taxon>Hexapoda</taxon>
        <taxon>Insecta</taxon>
        <taxon>Pterygota</taxon>
        <taxon>Neoptera</taxon>
        <taxon>Endopterygota</taxon>
        <taxon>Diptera</taxon>
        <taxon>Brachycera</taxon>
        <taxon>Muscomorpha</taxon>
        <taxon>Ephydroidea</taxon>
        <taxon>Drosophilidae</taxon>
        <taxon>Drosophila</taxon>
    </lineage>
</organism>
<dbReference type="EC" id="1.1.5.3" evidence="3 7"/>
<dbReference type="Pfam" id="PF01266">
    <property type="entry name" value="DAO"/>
    <property type="match status" value="1"/>
</dbReference>
<dbReference type="GO" id="GO:0005739">
    <property type="term" value="C:mitochondrion"/>
    <property type="evidence" value="ECO:0007669"/>
    <property type="project" value="TreeGrafter"/>
</dbReference>
<dbReference type="Gene3D" id="3.50.50.60">
    <property type="entry name" value="FAD/NAD(P)-binding domain"/>
    <property type="match status" value="1"/>
</dbReference>
<dbReference type="GO" id="GO:0006072">
    <property type="term" value="P:glycerol-3-phosphate metabolic process"/>
    <property type="evidence" value="ECO:0007669"/>
    <property type="project" value="UniProtKB-UniRule"/>
</dbReference>
<evidence type="ECO:0000256" key="5">
    <source>
        <dbReference type="ARBA" id="ARBA00022827"/>
    </source>
</evidence>
<feature type="region of interest" description="Disordered" evidence="8">
    <location>
        <begin position="822"/>
        <end position="844"/>
    </location>
</feature>
<dbReference type="OrthoDB" id="264015at2759"/>